<keyword evidence="6" id="KW-1185">Reference proteome</keyword>
<dbReference type="InterPro" id="IPR020904">
    <property type="entry name" value="Sc_DH/Rdtase_CS"/>
</dbReference>
<evidence type="ECO:0000256" key="1">
    <source>
        <dbReference type="ARBA" id="ARBA00006484"/>
    </source>
</evidence>
<keyword evidence="2" id="KW-0521">NADP</keyword>
<name>A0A2S6CMT0_9PEZI</name>
<dbReference type="AlphaFoldDB" id="A0A2S6CMT0"/>
<evidence type="ECO:0000256" key="2">
    <source>
        <dbReference type="ARBA" id="ARBA00022857"/>
    </source>
</evidence>
<dbReference type="PRINTS" id="PR00081">
    <property type="entry name" value="GDHRDH"/>
</dbReference>
<protein>
    <recommendedName>
        <fullName evidence="4">Ketoreductase domain-containing protein</fullName>
    </recommendedName>
</protein>
<dbReference type="FunFam" id="3.40.50.720:FF:000374">
    <property type="entry name" value="3-oxoacyl-(Acyl-carrier-protein) reductase"/>
    <property type="match status" value="1"/>
</dbReference>
<evidence type="ECO:0000313" key="6">
    <source>
        <dbReference type="Proteomes" id="UP000237631"/>
    </source>
</evidence>
<keyword evidence="3" id="KW-0560">Oxidoreductase</keyword>
<comment type="similarity">
    <text evidence="1">Belongs to the short-chain dehydrogenases/reductases (SDR) family.</text>
</comment>
<dbReference type="STRING" id="357750.A0A2S6CMT0"/>
<organism evidence="5 6">
    <name type="scientific">Cercospora berteroae</name>
    <dbReference type="NCBI Taxonomy" id="357750"/>
    <lineage>
        <taxon>Eukaryota</taxon>
        <taxon>Fungi</taxon>
        <taxon>Dikarya</taxon>
        <taxon>Ascomycota</taxon>
        <taxon>Pezizomycotina</taxon>
        <taxon>Dothideomycetes</taxon>
        <taxon>Dothideomycetidae</taxon>
        <taxon>Mycosphaerellales</taxon>
        <taxon>Mycosphaerellaceae</taxon>
        <taxon>Cercospora</taxon>
    </lineage>
</organism>
<dbReference type="Proteomes" id="UP000237631">
    <property type="component" value="Unassembled WGS sequence"/>
</dbReference>
<feature type="domain" description="Ketoreductase" evidence="4">
    <location>
        <begin position="26"/>
        <end position="220"/>
    </location>
</feature>
<dbReference type="GO" id="GO:0016614">
    <property type="term" value="F:oxidoreductase activity, acting on CH-OH group of donors"/>
    <property type="evidence" value="ECO:0007669"/>
    <property type="project" value="UniProtKB-ARBA"/>
</dbReference>
<dbReference type="EMBL" id="PNEN01000157">
    <property type="protein sequence ID" value="PPJ61045.1"/>
    <property type="molecule type" value="Genomic_DNA"/>
</dbReference>
<dbReference type="InterPro" id="IPR057326">
    <property type="entry name" value="KR_dom"/>
</dbReference>
<dbReference type="PROSITE" id="PS00061">
    <property type="entry name" value="ADH_SHORT"/>
    <property type="match status" value="1"/>
</dbReference>
<accession>A0A2S6CMT0</accession>
<dbReference type="PANTHER" id="PTHR48107">
    <property type="entry name" value="NADPH-DEPENDENT ALDEHYDE REDUCTASE-LIKE PROTEIN, CHLOROPLASTIC-RELATED"/>
    <property type="match status" value="1"/>
</dbReference>
<proteinExistence type="inferred from homology"/>
<reference evidence="6" key="1">
    <citation type="journal article" date="2017" name="bioRxiv">
        <title>Conservation of a gene cluster reveals novel cercosporin biosynthetic mechanisms and extends production to the genus Colletotrichum.</title>
        <authorList>
            <person name="de Jonge R."/>
            <person name="Ebert M.K."/>
            <person name="Huitt-Roehl C.R."/>
            <person name="Pal P."/>
            <person name="Suttle J.C."/>
            <person name="Spanner R.E."/>
            <person name="Neubauer J.D."/>
            <person name="Jurick W.M.II."/>
            <person name="Stott K.A."/>
            <person name="Secor G.A."/>
            <person name="Thomma B.P.H.J."/>
            <person name="Van de Peer Y."/>
            <person name="Townsend C.A."/>
            <person name="Bolton M.D."/>
        </authorList>
    </citation>
    <scope>NUCLEOTIDE SEQUENCE [LARGE SCALE GENOMIC DNA]</scope>
    <source>
        <strain evidence="6">CBS538.71</strain>
    </source>
</reference>
<evidence type="ECO:0000259" key="4">
    <source>
        <dbReference type="SMART" id="SM00822"/>
    </source>
</evidence>
<evidence type="ECO:0000313" key="5">
    <source>
        <dbReference type="EMBL" id="PPJ61045.1"/>
    </source>
</evidence>
<dbReference type="Pfam" id="PF00106">
    <property type="entry name" value="adh_short"/>
    <property type="match status" value="1"/>
</dbReference>
<dbReference type="SMART" id="SM00822">
    <property type="entry name" value="PKS_KR"/>
    <property type="match status" value="1"/>
</dbReference>
<dbReference type="InterPro" id="IPR002347">
    <property type="entry name" value="SDR_fam"/>
</dbReference>
<dbReference type="Gene3D" id="3.40.50.720">
    <property type="entry name" value="NAD(P)-binding Rossmann-like Domain"/>
    <property type="match status" value="1"/>
</dbReference>
<comment type="caution">
    <text evidence="5">The sequence shown here is derived from an EMBL/GenBank/DDBJ whole genome shotgun (WGS) entry which is preliminary data.</text>
</comment>
<dbReference type="PRINTS" id="PR00080">
    <property type="entry name" value="SDRFAMILY"/>
</dbReference>
<sequence>MSRPSTARGVSTTNIQGGSWRVLEGKIAIVTGASRGIGAAICENLAAKGASLVMNYTSDKSAAKTEELAKRLQEEHGIQTLPVQADMGNVNGPAHVINIAKNNFAHPKSGKFQIDIIINNAGVASKTDIEDCTPEEFDRLYHVNVRGPLFLIKAAVQYLPHDRSGRIVNLSSVSSSLGFNGDGMYGGTKAALEAMTRTWARELSERATVNAVNPGPVATDMYAGTTPEFQGKMAGWTRNTPLAAIRPDIDRKDLVDNAELAGGRPAYDYEIAGECGMVGNGKTGFEFRVTTEHSASASTAAFLWQVQSLPSTLSFQALHSFNKPLNANINIMKFGTAAFALSGLAAGVVAAPVAQNNPQGYTPQHAQRNAVARPQNFNPVQNAAPASAPYPQQGSSNGGGLGLPLIGNLASPLSGLGGGNGGGIGGLGLSGGNGGGIGGLGNPLDMVKGLGGGLLPLQKRQGGSADAGANADAHAWANADGYGGVGANGFANADAHAQGQGHGGNNVQIAGLPFVGNIANAPSAVLDVAQDAVGQAAGSVMGLANGLMGGNARAGVGAGAGGFSAPGNY</sequence>
<dbReference type="PANTHER" id="PTHR48107:SF7">
    <property type="entry name" value="RE15974P"/>
    <property type="match status" value="1"/>
</dbReference>
<dbReference type="OrthoDB" id="47007at2759"/>
<dbReference type="InterPro" id="IPR036291">
    <property type="entry name" value="NAD(P)-bd_dom_sf"/>
</dbReference>
<gene>
    <name evidence="5" type="ORF">CBER1_01965</name>
</gene>
<evidence type="ECO:0000256" key="3">
    <source>
        <dbReference type="ARBA" id="ARBA00023002"/>
    </source>
</evidence>
<dbReference type="SUPFAM" id="SSF51735">
    <property type="entry name" value="NAD(P)-binding Rossmann-fold domains"/>
    <property type="match status" value="1"/>
</dbReference>